<feature type="region of interest" description="Disordered" evidence="1">
    <location>
        <begin position="235"/>
        <end position="283"/>
    </location>
</feature>
<dbReference type="AlphaFoldDB" id="A0A8J6BEQ3"/>
<dbReference type="Proteomes" id="UP000770717">
    <property type="component" value="Unassembled WGS sequence"/>
</dbReference>
<name>A0A8J6BEQ3_ELECQ</name>
<dbReference type="SUPFAM" id="SSF48726">
    <property type="entry name" value="Immunoglobulin"/>
    <property type="match status" value="1"/>
</dbReference>
<reference evidence="3" key="1">
    <citation type="thesis" date="2020" institute="ProQuest LLC" country="789 East Eisenhower Parkway, Ann Arbor, MI, USA">
        <title>Comparative Genomics and Chromosome Evolution.</title>
        <authorList>
            <person name="Mudd A.B."/>
        </authorList>
    </citation>
    <scope>NUCLEOTIDE SEQUENCE</scope>
    <source>
        <strain evidence="3">HN-11 Male</strain>
        <tissue evidence="3">Kidney and liver</tissue>
    </source>
</reference>
<feature type="compositionally biased region" description="Basic and acidic residues" evidence="1">
    <location>
        <begin position="247"/>
        <end position="256"/>
    </location>
</feature>
<keyword evidence="4" id="KW-1185">Reference proteome</keyword>
<keyword evidence="2" id="KW-0812">Transmembrane</keyword>
<gene>
    <name evidence="3" type="ORF">GDO78_014650</name>
</gene>
<feature type="compositionally biased region" description="Polar residues" evidence="1">
    <location>
        <begin position="235"/>
        <end position="245"/>
    </location>
</feature>
<sequence length="283" mass="31735">MPVCTTACIQTRGVYVRRGSDITDCGMECPHTRDVLQLYRVCGDEETKLLELWCDNSWSYNHWDPRLHLNTSSGCWRLTDARKDDSCLYVLWRHNRSGGFQRSTAITVLDPVLISNITSNSSRLGQDIAVSVQFSGEEAAVAWEVDRGSLPDRFRLIDDNRMLIIPSAQREDSGRRLRVRITNPVSDETREYQLEITDPRILPRSLAVAAALAVGILLSAVIIFYSKTRRNVPTDNVEMQMNGPSEENGHPPRADQSDPPDVTRALLDPQDSHETNGLGISAV</sequence>
<protein>
    <submittedName>
        <fullName evidence="3">Uncharacterized protein</fullName>
    </submittedName>
</protein>
<organism evidence="3 4">
    <name type="scientific">Eleutherodactylus coqui</name>
    <name type="common">Puerto Rican coqui</name>
    <dbReference type="NCBI Taxonomy" id="57060"/>
    <lineage>
        <taxon>Eukaryota</taxon>
        <taxon>Metazoa</taxon>
        <taxon>Chordata</taxon>
        <taxon>Craniata</taxon>
        <taxon>Vertebrata</taxon>
        <taxon>Euteleostomi</taxon>
        <taxon>Amphibia</taxon>
        <taxon>Batrachia</taxon>
        <taxon>Anura</taxon>
        <taxon>Neobatrachia</taxon>
        <taxon>Hyloidea</taxon>
        <taxon>Eleutherodactylidae</taxon>
        <taxon>Eleutherodactylinae</taxon>
        <taxon>Eleutherodactylus</taxon>
        <taxon>Eleutherodactylus</taxon>
    </lineage>
</organism>
<comment type="caution">
    <text evidence="3">The sequence shown here is derived from an EMBL/GenBank/DDBJ whole genome shotgun (WGS) entry which is preliminary data.</text>
</comment>
<keyword evidence="2" id="KW-1133">Transmembrane helix</keyword>
<proteinExistence type="predicted"/>
<dbReference type="Gene3D" id="2.60.40.10">
    <property type="entry name" value="Immunoglobulins"/>
    <property type="match status" value="1"/>
</dbReference>
<dbReference type="EMBL" id="WNTK01012814">
    <property type="protein sequence ID" value="KAG9462215.1"/>
    <property type="molecule type" value="Genomic_DNA"/>
</dbReference>
<dbReference type="OrthoDB" id="6159398at2759"/>
<keyword evidence="2" id="KW-0472">Membrane</keyword>
<evidence type="ECO:0000313" key="4">
    <source>
        <dbReference type="Proteomes" id="UP000770717"/>
    </source>
</evidence>
<evidence type="ECO:0000313" key="3">
    <source>
        <dbReference type="EMBL" id="KAG9462215.1"/>
    </source>
</evidence>
<evidence type="ECO:0000256" key="2">
    <source>
        <dbReference type="SAM" id="Phobius"/>
    </source>
</evidence>
<dbReference type="InterPro" id="IPR036179">
    <property type="entry name" value="Ig-like_dom_sf"/>
</dbReference>
<feature type="transmembrane region" description="Helical" evidence="2">
    <location>
        <begin position="206"/>
        <end position="225"/>
    </location>
</feature>
<accession>A0A8J6BEQ3</accession>
<evidence type="ECO:0000256" key="1">
    <source>
        <dbReference type="SAM" id="MobiDB-lite"/>
    </source>
</evidence>
<dbReference type="InterPro" id="IPR013783">
    <property type="entry name" value="Ig-like_fold"/>
</dbReference>